<organism evidence="3 4">
    <name type="scientific">Ganoderma sinense ZZ0214-1</name>
    <dbReference type="NCBI Taxonomy" id="1077348"/>
    <lineage>
        <taxon>Eukaryota</taxon>
        <taxon>Fungi</taxon>
        <taxon>Dikarya</taxon>
        <taxon>Basidiomycota</taxon>
        <taxon>Agaricomycotina</taxon>
        <taxon>Agaricomycetes</taxon>
        <taxon>Polyporales</taxon>
        <taxon>Polyporaceae</taxon>
        <taxon>Ganoderma</taxon>
    </lineage>
</organism>
<dbReference type="Gene3D" id="2.170.270.10">
    <property type="entry name" value="SET domain"/>
    <property type="match status" value="1"/>
</dbReference>
<dbReference type="OrthoDB" id="5945798at2759"/>
<accession>A0A2G8SUC6</accession>
<feature type="region of interest" description="Disordered" evidence="1">
    <location>
        <begin position="13"/>
        <end position="50"/>
    </location>
</feature>
<dbReference type="Proteomes" id="UP000230002">
    <property type="component" value="Unassembled WGS sequence"/>
</dbReference>
<dbReference type="InterPro" id="IPR001214">
    <property type="entry name" value="SET_dom"/>
</dbReference>
<evidence type="ECO:0000259" key="2">
    <source>
        <dbReference type="PROSITE" id="PS50280"/>
    </source>
</evidence>
<evidence type="ECO:0000256" key="1">
    <source>
        <dbReference type="SAM" id="MobiDB-lite"/>
    </source>
</evidence>
<protein>
    <submittedName>
        <fullName evidence="3">Transcription factor</fullName>
    </submittedName>
</protein>
<keyword evidence="4" id="KW-1185">Reference proteome</keyword>
<name>A0A2G8SUC6_9APHY</name>
<comment type="caution">
    <text evidence="3">The sequence shown here is derived from an EMBL/GenBank/DDBJ whole genome shotgun (WGS) entry which is preliminary data.</text>
</comment>
<dbReference type="EMBL" id="AYKW01000001">
    <property type="protein sequence ID" value="PIL37354.1"/>
    <property type="molecule type" value="Genomic_DNA"/>
</dbReference>
<dbReference type="InterPro" id="IPR053209">
    <property type="entry name" value="Gramillin-biosynth_MTr"/>
</dbReference>
<dbReference type="InterPro" id="IPR011990">
    <property type="entry name" value="TPR-like_helical_dom_sf"/>
</dbReference>
<dbReference type="SUPFAM" id="SSF48452">
    <property type="entry name" value="TPR-like"/>
    <property type="match status" value="1"/>
</dbReference>
<dbReference type="Gene3D" id="1.25.40.10">
    <property type="entry name" value="Tetratricopeptide repeat domain"/>
    <property type="match status" value="1"/>
</dbReference>
<reference evidence="3 4" key="1">
    <citation type="journal article" date="2015" name="Sci. Rep.">
        <title>Chromosome-level genome map provides insights into diverse defense mechanisms in the medicinal fungus Ganoderma sinense.</title>
        <authorList>
            <person name="Zhu Y."/>
            <person name="Xu J."/>
            <person name="Sun C."/>
            <person name="Zhou S."/>
            <person name="Xu H."/>
            <person name="Nelson D.R."/>
            <person name="Qian J."/>
            <person name="Song J."/>
            <person name="Luo H."/>
            <person name="Xiang L."/>
            <person name="Li Y."/>
            <person name="Xu Z."/>
            <person name="Ji A."/>
            <person name="Wang L."/>
            <person name="Lu S."/>
            <person name="Hayward A."/>
            <person name="Sun W."/>
            <person name="Li X."/>
            <person name="Schwartz D.C."/>
            <person name="Wang Y."/>
            <person name="Chen S."/>
        </authorList>
    </citation>
    <scope>NUCLEOTIDE SEQUENCE [LARGE SCALE GENOMIC DNA]</scope>
    <source>
        <strain evidence="3 4">ZZ0214-1</strain>
    </source>
</reference>
<dbReference type="AlphaFoldDB" id="A0A2G8SUC6"/>
<dbReference type="PROSITE" id="PS50280">
    <property type="entry name" value="SET"/>
    <property type="match status" value="1"/>
</dbReference>
<sequence>MDKDLLSELARQLHLPPNDSRTMPSGALSALGRVPPRRSPPQFHPGMTKEQTAQYIRDYKDWFEEDRKIPPESAPLVDPLSLIAEQSHRRAELERSTGRHSGSSGVPIFTTIVGFPKHSSTTSVESLQPVTFAGMLVRRAHVGQYLLCRIVAPCCRMVAVQTIVEDIDGRVHDLSIYNFPSTFDCDLKHVDTLFPLGAVLAIREPTFKAPLQGIRPIIRVDSPTDIVFVVPDSPILHNVAWQTGATVPRSPAEPATLDAWRQRGNAYFNSAQWFLAAWAYSRGLVVDPDATVVRSNRAEVYLRLNYFSGAAADAQQVLATDGIPDGLSDKTTFRLAKAEYGRGEYDAAVGHFTRWQECHLKDAVAAPWIQRCQARQAEKQTGQYNWVSMFREAEKEIRLDVADFVGPMEVSQMMGRGGGRGAVATKEIKTGELLLVTKPFASAYASDLPQDKIIITLDLISNISRERTDAVLMAHIIDKLYGNPDLRDQVYHLYAGPDYPSPPSSYPPPLDQATPVDLFSPRTNIDIAQLEAICIYNNFCPLRLEDNQVTENAKPTGLYPLASLFNHSCGANSIWYCIGDVMIVRAAEPIPSGAEITIPYTVEESYVTRQGILKKHMQDHCTCWLCEEDRKDGDERLRRRHALNEMVSSHKLTSASLKEVQKFEKDVRETFAPTRGPVRPLSALALHVLAEKLRASGNPRLLRESLEEGMNALQCLGFEVAEGALGQNELPIGTDRIPTVTSFLEPCGMMFRIACTYLNLREQANAVPWLKASLWLTNASVGGGKDLFMLVHRTSLEQMGIRDLAVQVL</sequence>
<gene>
    <name evidence="3" type="ORF">GSI_01047</name>
</gene>
<dbReference type="PANTHER" id="PTHR47643:SF2">
    <property type="entry name" value="TPR DOMAIN PROTEIN (AFU_ORTHOLOGUE AFUA_5G12710)"/>
    <property type="match status" value="1"/>
</dbReference>
<dbReference type="PANTHER" id="PTHR47643">
    <property type="entry name" value="TPR DOMAIN PROTEIN (AFU_ORTHOLOGUE AFUA_5G12710)"/>
    <property type="match status" value="1"/>
</dbReference>
<dbReference type="SUPFAM" id="SSF82199">
    <property type="entry name" value="SET domain"/>
    <property type="match status" value="1"/>
</dbReference>
<proteinExistence type="predicted"/>
<feature type="domain" description="SET" evidence="2">
    <location>
        <begin position="406"/>
        <end position="601"/>
    </location>
</feature>
<dbReference type="InterPro" id="IPR046341">
    <property type="entry name" value="SET_dom_sf"/>
</dbReference>
<dbReference type="Pfam" id="PF00856">
    <property type="entry name" value="SET"/>
    <property type="match status" value="1"/>
</dbReference>
<dbReference type="STRING" id="1077348.A0A2G8SUC6"/>
<evidence type="ECO:0000313" key="3">
    <source>
        <dbReference type="EMBL" id="PIL37354.1"/>
    </source>
</evidence>
<evidence type="ECO:0000313" key="4">
    <source>
        <dbReference type="Proteomes" id="UP000230002"/>
    </source>
</evidence>